<proteinExistence type="predicted"/>
<keyword evidence="1" id="KW-0812">Transmembrane</keyword>
<keyword evidence="1" id="KW-1133">Transmembrane helix</keyword>
<evidence type="ECO:0008006" key="4">
    <source>
        <dbReference type="Google" id="ProtNLM"/>
    </source>
</evidence>
<accession>A0ABW7B8M6</accession>
<dbReference type="Proteomes" id="UP001604267">
    <property type="component" value="Unassembled WGS sequence"/>
</dbReference>
<evidence type="ECO:0000256" key="1">
    <source>
        <dbReference type="SAM" id="Phobius"/>
    </source>
</evidence>
<evidence type="ECO:0000313" key="2">
    <source>
        <dbReference type="EMBL" id="MFG3013548.1"/>
    </source>
</evidence>
<sequence length="182" mass="20243">MKGMTPLGRTTAVVIAVVIVLLALPWLRGMHLDLPDLHGPPHDSATPDPQPTAITAHAHGTGPWTVRGYGYEFTVVRISHEIGPFGPNEGRRCLRVVARVERFAEDDHRDMKVTVFDDRDRLLGLDPFSNRGTFEPPMHRRTEAQVLAVPQEGGARTLTFNLRGAFWPDGRDLFLEGVPVPR</sequence>
<gene>
    <name evidence="2" type="ORF">ACGFZB_24400</name>
</gene>
<evidence type="ECO:0000313" key="3">
    <source>
        <dbReference type="Proteomes" id="UP001604267"/>
    </source>
</evidence>
<dbReference type="EMBL" id="JBICYV010000012">
    <property type="protein sequence ID" value="MFG3013548.1"/>
    <property type="molecule type" value="Genomic_DNA"/>
</dbReference>
<keyword evidence="3" id="KW-1185">Reference proteome</keyword>
<feature type="transmembrane region" description="Helical" evidence="1">
    <location>
        <begin position="6"/>
        <end position="27"/>
    </location>
</feature>
<protein>
    <recommendedName>
        <fullName evidence="4">DUF4352 domain-containing protein</fullName>
    </recommendedName>
</protein>
<reference evidence="2 3" key="1">
    <citation type="submission" date="2024-10" db="EMBL/GenBank/DDBJ databases">
        <title>The Natural Products Discovery Center: Release of the First 8490 Sequenced Strains for Exploring Actinobacteria Biosynthetic Diversity.</title>
        <authorList>
            <person name="Kalkreuter E."/>
            <person name="Kautsar S.A."/>
            <person name="Yang D."/>
            <person name="Bader C.D."/>
            <person name="Teijaro C.N."/>
            <person name="Fluegel L."/>
            <person name="Davis C.M."/>
            <person name="Simpson J.R."/>
            <person name="Lauterbach L."/>
            <person name="Steele A.D."/>
            <person name="Gui C."/>
            <person name="Meng S."/>
            <person name="Li G."/>
            <person name="Viehrig K."/>
            <person name="Ye F."/>
            <person name="Su P."/>
            <person name="Kiefer A.F."/>
            <person name="Nichols A."/>
            <person name="Cepeda A.J."/>
            <person name="Yan W."/>
            <person name="Fan B."/>
            <person name="Jiang Y."/>
            <person name="Adhikari A."/>
            <person name="Zheng C.-J."/>
            <person name="Schuster L."/>
            <person name="Cowan T.M."/>
            <person name="Smanski M.J."/>
            <person name="Chevrette M.G."/>
            <person name="De Carvalho L.P.S."/>
            <person name="Shen B."/>
        </authorList>
    </citation>
    <scope>NUCLEOTIDE SEQUENCE [LARGE SCALE GENOMIC DNA]</scope>
    <source>
        <strain evidence="2 3">NPDC048320</strain>
    </source>
</reference>
<organism evidence="2 3">
    <name type="scientific">Streptomyces cinerochromogenes</name>
    <dbReference type="NCBI Taxonomy" id="66422"/>
    <lineage>
        <taxon>Bacteria</taxon>
        <taxon>Bacillati</taxon>
        <taxon>Actinomycetota</taxon>
        <taxon>Actinomycetes</taxon>
        <taxon>Kitasatosporales</taxon>
        <taxon>Streptomycetaceae</taxon>
        <taxon>Streptomyces</taxon>
    </lineage>
</organism>
<keyword evidence="1" id="KW-0472">Membrane</keyword>
<name>A0ABW7B8M6_9ACTN</name>
<comment type="caution">
    <text evidence="2">The sequence shown here is derived from an EMBL/GenBank/DDBJ whole genome shotgun (WGS) entry which is preliminary data.</text>
</comment>
<dbReference type="RefSeq" id="WP_392819516.1">
    <property type="nucleotide sequence ID" value="NZ_JBICYV010000012.1"/>
</dbReference>